<keyword evidence="1" id="KW-0812">Transmembrane</keyword>
<proteinExistence type="predicted"/>
<feature type="transmembrane region" description="Helical" evidence="1">
    <location>
        <begin position="345"/>
        <end position="368"/>
    </location>
</feature>
<sequence length="377" mass="42482">MSTHSTIVSIKNFFEKLASRPYVGGLQITDASLQYVILKRGMPVQKFSVRLTLGVVQGGKVQNAKQFVQALVQLHSSITPNNVRERVRIIATLPSAVTYTQNFTIPNVGENRLKETAKLNLQMISPIVAEQAYMSWQIITETEDTYELLGAFAERQVVDQYRTLLEEANFHPIVFEFPSLALSWAINRTLGIRPNSSLVLNVSSDGLDIFLLKNGSIYFDYFRSWQSIQGSDQQISRDMFSRVVINEVQKVANFTASRFGEPLRNVLLIAPGLEQQVKQVIEQNFGIQATPLSAPYDKLSSSWYTAVGSAIRGSWDRSTDRFVSIGVTRVQEAFHQEQIIGFIRLWRNIFVVTLGGFLVFFGGASILLEIQPRLLHQ</sequence>
<organism evidence="2">
    <name type="scientific">marine sediment metagenome</name>
    <dbReference type="NCBI Taxonomy" id="412755"/>
    <lineage>
        <taxon>unclassified sequences</taxon>
        <taxon>metagenomes</taxon>
        <taxon>ecological metagenomes</taxon>
    </lineage>
</organism>
<dbReference type="Gene3D" id="3.30.420.40">
    <property type="match status" value="2"/>
</dbReference>
<evidence type="ECO:0008006" key="3">
    <source>
        <dbReference type="Google" id="ProtNLM"/>
    </source>
</evidence>
<evidence type="ECO:0000256" key="1">
    <source>
        <dbReference type="SAM" id="Phobius"/>
    </source>
</evidence>
<gene>
    <name evidence="2" type="ORF">LCGC14_2186720</name>
</gene>
<evidence type="ECO:0000313" key="2">
    <source>
        <dbReference type="EMBL" id="KKL62288.1"/>
    </source>
</evidence>
<keyword evidence="1" id="KW-0472">Membrane</keyword>
<protein>
    <recommendedName>
        <fullName evidence="3">SHS2 domain-containing protein</fullName>
    </recommendedName>
</protein>
<dbReference type="EMBL" id="LAZR01028537">
    <property type="protein sequence ID" value="KKL62288.1"/>
    <property type="molecule type" value="Genomic_DNA"/>
</dbReference>
<comment type="caution">
    <text evidence="2">The sequence shown here is derived from an EMBL/GenBank/DDBJ whole genome shotgun (WGS) entry which is preliminary data.</text>
</comment>
<keyword evidence="1" id="KW-1133">Transmembrane helix</keyword>
<reference evidence="2" key="1">
    <citation type="journal article" date="2015" name="Nature">
        <title>Complex archaea that bridge the gap between prokaryotes and eukaryotes.</title>
        <authorList>
            <person name="Spang A."/>
            <person name="Saw J.H."/>
            <person name="Jorgensen S.L."/>
            <person name="Zaremba-Niedzwiedzka K."/>
            <person name="Martijn J."/>
            <person name="Lind A.E."/>
            <person name="van Eijk R."/>
            <person name="Schleper C."/>
            <person name="Guy L."/>
            <person name="Ettema T.J."/>
        </authorList>
    </citation>
    <scope>NUCLEOTIDE SEQUENCE</scope>
</reference>
<name>A0A0F9DKS4_9ZZZZ</name>
<dbReference type="Gene3D" id="3.30.1490.300">
    <property type="match status" value="1"/>
</dbReference>
<feature type="non-terminal residue" evidence="2">
    <location>
        <position position="377"/>
    </location>
</feature>
<accession>A0A0F9DKS4</accession>
<dbReference type="AlphaFoldDB" id="A0A0F9DKS4"/>